<evidence type="ECO:0000256" key="8">
    <source>
        <dbReference type="ARBA" id="ARBA00025046"/>
    </source>
</evidence>
<dbReference type="PANTHER" id="PTHR33254:SF4">
    <property type="entry name" value="4-HYDROXY-4-METHYL-2-OXOGLUTARATE ALDOLASE 3-RELATED"/>
    <property type="match status" value="1"/>
</dbReference>
<dbReference type="SUPFAM" id="SSF89562">
    <property type="entry name" value="RraA-like"/>
    <property type="match status" value="1"/>
</dbReference>
<dbReference type="Gene3D" id="3.50.30.40">
    <property type="entry name" value="Ribonuclease E inhibitor RraA/RraA-like"/>
    <property type="match status" value="1"/>
</dbReference>
<name>A0ABT0XNX6_9BACI</name>
<comment type="similarity">
    <text evidence="3">Belongs to the class II aldolase/RraA-like family.</text>
</comment>
<evidence type="ECO:0000256" key="11">
    <source>
        <dbReference type="ARBA" id="ARBA00032305"/>
    </source>
</evidence>
<dbReference type="PANTHER" id="PTHR33254">
    <property type="entry name" value="4-HYDROXY-4-METHYL-2-OXOGLUTARATE ALDOLASE 3-RELATED"/>
    <property type="match status" value="1"/>
</dbReference>
<evidence type="ECO:0000256" key="2">
    <source>
        <dbReference type="ARBA" id="ARBA00001968"/>
    </source>
</evidence>
<evidence type="ECO:0000256" key="5">
    <source>
        <dbReference type="ARBA" id="ARBA00012213"/>
    </source>
</evidence>
<evidence type="ECO:0000256" key="3">
    <source>
        <dbReference type="ARBA" id="ARBA00008621"/>
    </source>
</evidence>
<evidence type="ECO:0000256" key="10">
    <source>
        <dbReference type="ARBA" id="ARBA00030169"/>
    </source>
</evidence>
<evidence type="ECO:0000256" key="7">
    <source>
        <dbReference type="ARBA" id="ARBA00016549"/>
    </source>
</evidence>
<comment type="catalytic activity">
    <reaction evidence="1">
        <text>4-hydroxy-4-methyl-2-oxoglutarate = 2 pyruvate</text>
        <dbReference type="Rhea" id="RHEA:22748"/>
        <dbReference type="ChEBI" id="CHEBI:15361"/>
        <dbReference type="ChEBI" id="CHEBI:58276"/>
        <dbReference type="EC" id="4.1.3.17"/>
    </reaction>
</comment>
<dbReference type="Pfam" id="PF03737">
    <property type="entry name" value="RraA-like"/>
    <property type="match status" value="1"/>
</dbReference>
<evidence type="ECO:0000256" key="4">
    <source>
        <dbReference type="ARBA" id="ARBA00011233"/>
    </source>
</evidence>
<evidence type="ECO:0000256" key="12">
    <source>
        <dbReference type="ARBA" id="ARBA00047973"/>
    </source>
</evidence>
<dbReference type="RefSeq" id="WP_251611411.1">
    <property type="nucleotide sequence ID" value="NZ_JAMQJY010000005.1"/>
</dbReference>
<evidence type="ECO:0000313" key="14">
    <source>
        <dbReference type="Proteomes" id="UP001203665"/>
    </source>
</evidence>
<evidence type="ECO:0000256" key="1">
    <source>
        <dbReference type="ARBA" id="ARBA00001342"/>
    </source>
</evidence>
<reference evidence="13" key="1">
    <citation type="submission" date="2022-06" db="EMBL/GenBank/DDBJ databases">
        <title>Alkalicoccobacillus porphyridii sp. nov., isolated from a marine red alga, Porphyridium purpureum and reclassification of Shouchella plakortidis and Shouchella gibsonii as Alkalicoccobacillus plakortidis comb. nov. and Alkalicoccobacillus gibsonii comb. nov.</title>
        <authorList>
            <person name="Kim K.H."/>
            <person name="Lee J.K."/>
            <person name="Han D.M."/>
            <person name="Baek J.H."/>
            <person name="Jeon C.O."/>
        </authorList>
    </citation>
    <scope>NUCLEOTIDE SEQUENCE</scope>
    <source>
        <strain evidence="13">DSM 19153</strain>
    </source>
</reference>
<gene>
    <name evidence="13" type="ORF">NDM98_20560</name>
</gene>
<protein>
    <recommendedName>
        <fullName evidence="7">Putative 4-hydroxy-4-methyl-2-oxoglutarate aldolase</fullName>
        <ecNumber evidence="6">4.1.1.112</ecNumber>
        <ecNumber evidence="5">4.1.3.17</ecNumber>
    </recommendedName>
    <alternativeName>
        <fullName evidence="11">Oxaloacetate decarboxylase</fullName>
    </alternativeName>
    <alternativeName>
        <fullName evidence="9">Regulator of ribonuclease activity homolog</fullName>
    </alternativeName>
    <alternativeName>
        <fullName evidence="10">RraA-like protein</fullName>
    </alternativeName>
</protein>
<dbReference type="EC" id="4.1.1.112" evidence="6"/>
<comment type="catalytic activity">
    <reaction evidence="12">
        <text>oxaloacetate + H(+) = pyruvate + CO2</text>
        <dbReference type="Rhea" id="RHEA:15641"/>
        <dbReference type="ChEBI" id="CHEBI:15361"/>
        <dbReference type="ChEBI" id="CHEBI:15378"/>
        <dbReference type="ChEBI" id="CHEBI:16452"/>
        <dbReference type="ChEBI" id="CHEBI:16526"/>
        <dbReference type="EC" id="4.1.1.112"/>
    </reaction>
</comment>
<dbReference type="Proteomes" id="UP001203665">
    <property type="component" value="Unassembled WGS sequence"/>
</dbReference>
<proteinExistence type="inferred from homology"/>
<comment type="caution">
    <text evidence="13">The sequence shown here is derived from an EMBL/GenBank/DDBJ whole genome shotgun (WGS) entry which is preliminary data.</text>
</comment>
<evidence type="ECO:0000256" key="6">
    <source>
        <dbReference type="ARBA" id="ARBA00012947"/>
    </source>
</evidence>
<comment type="subunit">
    <text evidence="4">Homotrimer.</text>
</comment>
<dbReference type="InterPro" id="IPR005493">
    <property type="entry name" value="RraA/RraA-like"/>
</dbReference>
<accession>A0ABT0XNX6</accession>
<dbReference type="InterPro" id="IPR036704">
    <property type="entry name" value="RraA/RraA-like_sf"/>
</dbReference>
<keyword evidence="14" id="KW-1185">Reference proteome</keyword>
<comment type="cofactor">
    <cofactor evidence="2">
        <name>a divalent metal cation</name>
        <dbReference type="ChEBI" id="CHEBI:60240"/>
    </cofactor>
</comment>
<sequence>MTNIELKQTPETLPDEWISRAKKLSTTLISDVMDTPVEMNYSIKPCNINSVLIGSAVTIDVNDGDNLAVHHAIYSSKPGHVLVVSANAHKKRAIIGELMVTAAEALHLNGFIIDGLIRDYHTLAHSTFPVFSQGAIPGGPTKNGPGVINSSIFCGDREVEPGDFIMGDADGVIVLPRHKVEEALTRAEKKAEYEQSRLEDIAKGNFRPKWLN</sequence>
<organism evidence="13 14">
    <name type="scientific">Alkalicoccobacillus plakortidis</name>
    <dbReference type="NCBI Taxonomy" id="444060"/>
    <lineage>
        <taxon>Bacteria</taxon>
        <taxon>Bacillati</taxon>
        <taxon>Bacillota</taxon>
        <taxon>Bacilli</taxon>
        <taxon>Bacillales</taxon>
        <taxon>Bacillaceae</taxon>
        <taxon>Alkalicoccobacillus</taxon>
    </lineage>
</organism>
<evidence type="ECO:0000256" key="9">
    <source>
        <dbReference type="ARBA" id="ARBA00029596"/>
    </source>
</evidence>
<dbReference type="CDD" id="cd16841">
    <property type="entry name" value="RraA_family"/>
    <property type="match status" value="1"/>
</dbReference>
<dbReference type="EC" id="4.1.3.17" evidence="5"/>
<dbReference type="EMBL" id="JAMQJY010000005">
    <property type="protein sequence ID" value="MCM2677600.1"/>
    <property type="molecule type" value="Genomic_DNA"/>
</dbReference>
<evidence type="ECO:0000313" key="13">
    <source>
        <dbReference type="EMBL" id="MCM2677600.1"/>
    </source>
</evidence>
<comment type="function">
    <text evidence="8">Catalyzes the aldol cleavage of 4-hydroxy-4-methyl-2-oxoglutarate (HMG) into 2 molecules of pyruvate. Also contains a secondary oxaloacetate (OAA) decarboxylase activity due to the common pyruvate enolate transition state formed following C-C bond cleavage in the retro-aldol and decarboxylation reactions.</text>
</comment>